<reference evidence="2" key="1">
    <citation type="submission" date="2020-12" db="EMBL/GenBank/DDBJ databases">
        <authorList>
            <consortium name="Molecular Ecology Group"/>
        </authorList>
    </citation>
    <scope>NUCLEOTIDE SEQUENCE</scope>
    <source>
        <strain evidence="2">TBG_1078</strain>
    </source>
</reference>
<dbReference type="EMBL" id="CAJHUB010000666">
    <property type="protein sequence ID" value="CAD7672316.1"/>
    <property type="molecule type" value="Genomic_DNA"/>
</dbReference>
<evidence type="ECO:0000313" key="3">
    <source>
        <dbReference type="Proteomes" id="UP000645828"/>
    </source>
</evidence>
<name>A0A811YA20_NYCPR</name>
<proteinExistence type="predicted"/>
<feature type="compositionally biased region" description="Gly residues" evidence="1">
    <location>
        <begin position="26"/>
        <end position="49"/>
    </location>
</feature>
<gene>
    <name evidence="2" type="ORF">NYPRO_LOCUS5111</name>
</gene>
<dbReference type="Proteomes" id="UP000645828">
    <property type="component" value="Unassembled WGS sequence"/>
</dbReference>
<organism evidence="2 3">
    <name type="scientific">Nyctereutes procyonoides</name>
    <name type="common">Raccoon dog</name>
    <name type="synonym">Canis procyonoides</name>
    <dbReference type="NCBI Taxonomy" id="34880"/>
    <lineage>
        <taxon>Eukaryota</taxon>
        <taxon>Metazoa</taxon>
        <taxon>Chordata</taxon>
        <taxon>Craniata</taxon>
        <taxon>Vertebrata</taxon>
        <taxon>Euteleostomi</taxon>
        <taxon>Mammalia</taxon>
        <taxon>Eutheria</taxon>
        <taxon>Laurasiatheria</taxon>
        <taxon>Carnivora</taxon>
        <taxon>Caniformia</taxon>
        <taxon>Canidae</taxon>
        <taxon>Nyctereutes</taxon>
    </lineage>
</organism>
<keyword evidence="3" id="KW-1185">Reference proteome</keyword>
<feature type="region of interest" description="Disordered" evidence="1">
    <location>
        <begin position="1"/>
        <end position="68"/>
    </location>
</feature>
<comment type="caution">
    <text evidence="2">The sequence shown here is derived from an EMBL/GenBank/DDBJ whole genome shotgun (WGS) entry which is preliminary data.</text>
</comment>
<evidence type="ECO:0000256" key="1">
    <source>
        <dbReference type="SAM" id="MobiDB-lite"/>
    </source>
</evidence>
<sequence length="170" mass="18597">MAAAVTREDEEAQRQQPPPSALAAGRGQGRGLAGAGPGGGGAKGGAGPGGRPPARSCRPSGWEGRWRPTRGARLGDLTLVNPQYTRLLHKIHFPALLCSNKGPHHLDLSFMELLHVEDLVTVYGENRYSFFLSKSTNPQGEHHEHMWAQTHTHPWTPTCRKVKFSLRVKK</sequence>
<dbReference type="AlphaFoldDB" id="A0A811YA20"/>
<evidence type="ECO:0000313" key="2">
    <source>
        <dbReference type="EMBL" id="CAD7672316.1"/>
    </source>
</evidence>
<protein>
    <submittedName>
        <fullName evidence="2">(raccoon dog) hypothetical protein</fullName>
    </submittedName>
</protein>
<accession>A0A811YA20</accession>